<dbReference type="EMBL" id="FTPD01000010">
    <property type="protein sequence ID" value="SIT54765.1"/>
    <property type="molecule type" value="Genomic_DNA"/>
</dbReference>
<gene>
    <name evidence="1" type="primary">nolU</name>
    <name evidence="1" type="ORF">BQ8794_180109</name>
</gene>
<protein>
    <submittedName>
        <fullName evidence="1">Nodulation protein NolU</fullName>
    </submittedName>
</protein>
<sequence>MSMPVPVKTAQLDGSFQLHALDRSELAASVHPTRLGARLDPALSAATMAQLQKCPRLQRRLTELLLDNDSESNDVDWGPDLLRGNDPHRAALLAGSVWHARSLLKLVSQPDLTVLIERIGADAHAFGIRHLAHAIADRLIADPEKLAHQIEHDGHACLGAWLHHSPVMERNRVLLRLPVGTAADNPEPKHRDAAGQLFSLVVGHFEAENPLI</sequence>
<name>A0A1R3V8R7_9HYPH</name>
<dbReference type="RefSeq" id="WP_077376257.1">
    <property type="nucleotide sequence ID" value="NZ_FTPD01000010.1"/>
</dbReference>
<accession>A0A1R3V8R7</accession>
<evidence type="ECO:0000313" key="1">
    <source>
        <dbReference type="EMBL" id="SIT54765.1"/>
    </source>
</evidence>
<dbReference type="STRING" id="1631249.BQ8794_180109"/>
<proteinExistence type="predicted"/>
<dbReference type="Proteomes" id="UP000188388">
    <property type="component" value="Unassembled WGS sequence"/>
</dbReference>
<organism evidence="1 2">
    <name type="scientific">Mesorhizobium prunaredense</name>
    <dbReference type="NCBI Taxonomy" id="1631249"/>
    <lineage>
        <taxon>Bacteria</taxon>
        <taxon>Pseudomonadati</taxon>
        <taxon>Pseudomonadota</taxon>
        <taxon>Alphaproteobacteria</taxon>
        <taxon>Hyphomicrobiales</taxon>
        <taxon>Phyllobacteriaceae</taxon>
        <taxon>Mesorhizobium</taxon>
    </lineage>
</organism>
<evidence type="ECO:0000313" key="2">
    <source>
        <dbReference type="Proteomes" id="UP000188388"/>
    </source>
</evidence>
<reference evidence="2" key="1">
    <citation type="submission" date="2017-01" db="EMBL/GenBank/DDBJ databases">
        <authorList>
            <person name="Brunel B."/>
        </authorList>
    </citation>
    <scope>NUCLEOTIDE SEQUENCE [LARGE SCALE GENOMIC DNA]</scope>
</reference>
<dbReference type="AlphaFoldDB" id="A0A1R3V8R7"/>
<keyword evidence="2" id="KW-1185">Reference proteome</keyword>